<comment type="caution">
    <text evidence="1">The sequence shown here is derived from an EMBL/GenBank/DDBJ whole genome shotgun (WGS) entry which is preliminary data.</text>
</comment>
<dbReference type="PANTHER" id="PTHR35763:SF1">
    <property type="entry name" value="OS11G0133900 PROTEIN"/>
    <property type="match status" value="1"/>
</dbReference>
<organism evidence="1 2">
    <name type="scientific">Aphanomyces astaci</name>
    <name type="common">Crayfish plague agent</name>
    <dbReference type="NCBI Taxonomy" id="112090"/>
    <lineage>
        <taxon>Eukaryota</taxon>
        <taxon>Sar</taxon>
        <taxon>Stramenopiles</taxon>
        <taxon>Oomycota</taxon>
        <taxon>Saprolegniomycetes</taxon>
        <taxon>Saprolegniales</taxon>
        <taxon>Verrucalvaceae</taxon>
        <taxon>Aphanomyces</taxon>
    </lineage>
</organism>
<gene>
    <name evidence="1" type="ORF">DYB34_002775</name>
</gene>
<proteinExistence type="predicted"/>
<name>A0A418BRX7_APHAT</name>
<dbReference type="VEuPathDB" id="FungiDB:H257_09156"/>
<dbReference type="EMBL" id="QUTB01006195">
    <property type="protein sequence ID" value="RHY51165.1"/>
    <property type="molecule type" value="Genomic_DNA"/>
</dbReference>
<sequence>MSVRLGSKADVVKTLRTLLRLNRTTTTNKKAWSDVILEKVPSISRPCISIPCYSNTTPHQFRERQHETDRTKVKAYRAEATDFLHLWTGVEEQKRLWNMDAGIEKRMKNADIVKKSARLVGLQVPDMYTDKEENKL</sequence>
<dbReference type="PANTHER" id="PTHR35763">
    <property type="entry name" value="COMPLEX 1 LYR-LIKE PROTEIN"/>
    <property type="match status" value="1"/>
</dbReference>
<evidence type="ECO:0000313" key="2">
    <source>
        <dbReference type="Proteomes" id="UP000283543"/>
    </source>
</evidence>
<dbReference type="Proteomes" id="UP000283543">
    <property type="component" value="Unassembled WGS sequence"/>
</dbReference>
<protein>
    <submittedName>
        <fullName evidence="1">Uncharacterized protein</fullName>
    </submittedName>
</protein>
<reference evidence="1 2" key="1">
    <citation type="submission" date="2018-08" db="EMBL/GenBank/DDBJ databases">
        <title>Aphanomyces genome sequencing and annotation.</title>
        <authorList>
            <person name="Minardi D."/>
            <person name="Oidtmann B."/>
            <person name="Van Der Giezen M."/>
            <person name="Studholme D.J."/>
        </authorList>
    </citation>
    <scope>NUCLEOTIDE SEQUENCE [LARGE SCALE GENOMIC DNA]</scope>
    <source>
        <strain evidence="1 2">Si</strain>
    </source>
</reference>
<evidence type="ECO:0000313" key="1">
    <source>
        <dbReference type="EMBL" id="RHY51165.1"/>
    </source>
</evidence>
<dbReference type="AlphaFoldDB" id="A0A418BRX7"/>
<accession>A0A418BRX7</accession>